<dbReference type="EMBL" id="LATX01002286">
    <property type="protein sequence ID" value="KTB31876.1"/>
    <property type="molecule type" value="Genomic_DNA"/>
</dbReference>
<name>A0A0W0F6K4_MONRR</name>
<gene>
    <name evidence="2" type="ORF">WG66_15588</name>
</gene>
<proteinExistence type="predicted"/>
<reference evidence="2 3" key="1">
    <citation type="submission" date="2015-12" db="EMBL/GenBank/DDBJ databases">
        <title>Draft genome sequence of Moniliophthora roreri, the causal agent of frosty pod rot of cacao.</title>
        <authorList>
            <person name="Aime M.C."/>
            <person name="Diaz-Valderrama J.R."/>
            <person name="Kijpornyongpan T."/>
            <person name="Phillips-Mora W."/>
        </authorList>
    </citation>
    <scope>NUCLEOTIDE SEQUENCE [LARGE SCALE GENOMIC DNA]</scope>
    <source>
        <strain evidence="2 3">MCA 2952</strain>
    </source>
</reference>
<feature type="compositionally biased region" description="Basic and acidic residues" evidence="1">
    <location>
        <begin position="320"/>
        <end position="334"/>
    </location>
</feature>
<accession>A0A0W0F6K4</accession>
<organism evidence="2 3">
    <name type="scientific">Moniliophthora roreri</name>
    <name type="common">Frosty pod rot fungus</name>
    <name type="synonym">Monilia roreri</name>
    <dbReference type="NCBI Taxonomy" id="221103"/>
    <lineage>
        <taxon>Eukaryota</taxon>
        <taxon>Fungi</taxon>
        <taxon>Dikarya</taxon>
        <taxon>Basidiomycota</taxon>
        <taxon>Agaricomycotina</taxon>
        <taxon>Agaricomycetes</taxon>
        <taxon>Agaricomycetidae</taxon>
        <taxon>Agaricales</taxon>
        <taxon>Marasmiineae</taxon>
        <taxon>Marasmiaceae</taxon>
        <taxon>Moniliophthora</taxon>
    </lineage>
</organism>
<feature type="compositionally biased region" description="Acidic residues" evidence="1">
    <location>
        <begin position="296"/>
        <end position="305"/>
    </location>
</feature>
<sequence>MASLQDITTSDTSTVELEPYSLISRDDDWAAMRFTQFEWAFGLKYRATPFDSEFNVITVPRDLIPLLKRQTLRLAPKKHVIEHAYDIMKHNRTAKVGERRKFEEFGKGPWEYVLFSGRFDHKTLRPKYLPPLFQRISDGKAESLNLDADYDNLPRITSMIHPAIAIFLLELQVPDPLYAPQSLKENIIFPMINIVGIWPSWSHNPFKPFPTSSSSSKRKRSRSELSDITCKCTLCAHSSESSSSFGTYASDFNSSDGEELIALLPAGEDAEDGKVDLDVTAWAGKVILPRAHSSDDDLDDNEDDELLRTYAQESALAPEQAKKALKEEDEKRNALAEPTLEELRCRLSKKRSRRR</sequence>
<dbReference type="AlphaFoldDB" id="A0A0W0F6K4"/>
<comment type="caution">
    <text evidence="2">The sequence shown here is derived from an EMBL/GenBank/DDBJ whole genome shotgun (WGS) entry which is preliminary data.</text>
</comment>
<dbReference type="Proteomes" id="UP000054988">
    <property type="component" value="Unassembled WGS sequence"/>
</dbReference>
<evidence type="ECO:0000256" key="1">
    <source>
        <dbReference type="SAM" id="MobiDB-lite"/>
    </source>
</evidence>
<feature type="region of interest" description="Disordered" evidence="1">
    <location>
        <begin position="292"/>
        <end position="339"/>
    </location>
</feature>
<protein>
    <submittedName>
        <fullName evidence="2">Uncharacterized protein</fullName>
    </submittedName>
</protein>
<evidence type="ECO:0000313" key="2">
    <source>
        <dbReference type="EMBL" id="KTB31876.1"/>
    </source>
</evidence>
<evidence type="ECO:0000313" key="3">
    <source>
        <dbReference type="Proteomes" id="UP000054988"/>
    </source>
</evidence>